<dbReference type="InterPro" id="IPR036882">
    <property type="entry name" value="Alba-like_dom_sf"/>
</dbReference>
<evidence type="ECO:0000313" key="8">
    <source>
        <dbReference type="EMBL" id="NWK01712.1"/>
    </source>
</evidence>
<dbReference type="GO" id="GO:0005694">
    <property type="term" value="C:chromosome"/>
    <property type="evidence" value="ECO:0007669"/>
    <property type="project" value="UniProtKB-SubCell"/>
</dbReference>
<keyword evidence="5" id="KW-0226">DNA condensation</keyword>
<dbReference type="AlphaFoldDB" id="A0A7K4NM74"/>
<dbReference type="EMBL" id="JACAST010000001">
    <property type="protein sequence ID" value="NWK01712.1"/>
    <property type="molecule type" value="Genomic_DNA"/>
</dbReference>
<comment type="similarity">
    <text evidence="1 5">Belongs to the histone-like Alba family.</text>
</comment>
<feature type="compositionally biased region" description="Acidic residues" evidence="6">
    <location>
        <begin position="36"/>
        <end position="67"/>
    </location>
</feature>
<gene>
    <name evidence="5" type="primary">albA</name>
    <name evidence="8" type="ORF">HX804_00150</name>
</gene>
<dbReference type="InterPro" id="IPR013795">
    <property type="entry name" value="DNA/RNA-bd_Alba"/>
</dbReference>
<evidence type="ECO:0000256" key="5">
    <source>
        <dbReference type="HAMAP-Rule" id="MF_01122"/>
    </source>
</evidence>
<dbReference type="Pfam" id="PF01918">
    <property type="entry name" value="Alba"/>
    <property type="match status" value="1"/>
</dbReference>
<feature type="compositionally biased region" description="Basic and acidic residues" evidence="6">
    <location>
        <begin position="69"/>
        <end position="81"/>
    </location>
</feature>
<dbReference type="GO" id="GO:0005737">
    <property type="term" value="C:cytoplasm"/>
    <property type="evidence" value="ECO:0007669"/>
    <property type="project" value="UniProtKB-SubCell"/>
</dbReference>
<comment type="subcellular location">
    <subcellularLocation>
        <location evidence="5">Cytoplasm</location>
    </subcellularLocation>
    <subcellularLocation>
        <location evidence="5">Chromosome</location>
    </subcellularLocation>
</comment>
<dbReference type="Gene3D" id="3.30.110.20">
    <property type="entry name" value="Alba-like domain"/>
    <property type="match status" value="1"/>
</dbReference>
<dbReference type="InterPro" id="IPR002775">
    <property type="entry name" value="DNA/RNA-bd_Alba-like"/>
</dbReference>
<evidence type="ECO:0000256" key="3">
    <source>
        <dbReference type="ARBA" id="ARBA00022490"/>
    </source>
</evidence>
<name>A0A7K4NM74_9ARCH</name>
<organism evidence="8 9">
    <name type="scientific">Marine Group I thaumarchaeote</name>
    <dbReference type="NCBI Taxonomy" id="2511932"/>
    <lineage>
        <taxon>Archaea</taxon>
        <taxon>Nitrososphaerota</taxon>
        <taxon>Marine Group I</taxon>
    </lineage>
</organism>
<dbReference type="GO" id="GO:0003690">
    <property type="term" value="F:double-stranded DNA binding"/>
    <property type="evidence" value="ECO:0007669"/>
    <property type="project" value="UniProtKB-UniRule"/>
</dbReference>
<dbReference type="SUPFAM" id="SSF82704">
    <property type="entry name" value="AlbA-like"/>
    <property type="match status" value="1"/>
</dbReference>
<evidence type="ECO:0000259" key="7">
    <source>
        <dbReference type="Pfam" id="PF01918"/>
    </source>
</evidence>
<keyword evidence="2 5" id="KW-0158">Chromosome</keyword>
<evidence type="ECO:0000256" key="6">
    <source>
        <dbReference type="SAM" id="MobiDB-lite"/>
    </source>
</evidence>
<accession>A0A7K4NM74</accession>
<keyword evidence="4 5" id="KW-0238">DNA-binding</keyword>
<protein>
    <recommendedName>
        <fullName evidence="5">DNA/RNA-binding protein Alba</fullName>
    </recommendedName>
</protein>
<dbReference type="GO" id="GO:0003723">
    <property type="term" value="F:RNA binding"/>
    <property type="evidence" value="ECO:0007669"/>
    <property type="project" value="InterPro"/>
</dbReference>
<feature type="compositionally biased region" description="Basic and acidic residues" evidence="6">
    <location>
        <begin position="18"/>
        <end position="35"/>
    </location>
</feature>
<evidence type="ECO:0000256" key="1">
    <source>
        <dbReference type="ARBA" id="ARBA00008018"/>
    </source>
</evidence>
<dbReference type="HAMAP" id="MF_01122">
    <property type="entry name" value="AlbA"/>
    <property type="match status" value="1"/>
</dbReference>
<feature type="domain" description="DNA/RNA-binding protein Alba-like" evidence="7">
    <location>
        <begin position="98"/>
        <end position="160"/>
    </location>
</feature>
<feature type="region of interest" description="Disordered" evidence="6">
    <location>
        <begin position="1"/>
        <end position="93"/>
    </location>
</feature>
<keyword evidence="3 5" id="KW-0963">Cytoplasm</keyword>
<comment type="caution">
    <text evidence="5">Lacks conserved residue(s) required for the propagation of feature annotation.</text>
</comment>
<evidence type="ECO:0000256" key="2">
    <source>
        <dbReference type="ARBA" id="ARBA00022454"/>
    </source>
</evidence>
<evidence type="ECO:0000256" key="4">
    <source>
        <dbReference type="ARBA" id="ARBA00023125"/>
    </source>
</evidence>
<comment type="caution">
    <text evidence="8">The sequence shown here is derived from an EMBL/GenBank/DDBJ whole genome shotgun (WGS) entry which is preliminary data.</text>
</comment>
<evidence type="ECO:0000313" key="9">
    <source>
        <dbReference type="Proteomes" id="UP000529843"/>
    </source>
</evidence>
<dbReference type="GO" id="GO:0030261">
    <property type="term" value="P:chromosome condensation"/>
    <property type="evidence" value="ECO:0007669"/>
    <property type="project" value="UniProtKB-KW"/>
</dbReference>
<sequence>MNSENKKSDAEDILSEFQKTHGDEPVEEPQAKAEPVEEPQAEAEPVEEPQAEAEPVEEPQAEAEPVEEPQAKAEPVEEPQAKAEPQVESEPAHQTHNMIFIGTKPIMSYVTATLTQLASLPIVTIAGRGKRITQAIDVSQMIVKRMNEVGYEIGDVRISSDSLVSKDGKKRSVSKIEIDLKNSSGH</sequence>
<feature type="compositionally biased region" description="Basic and acidic residues" evidence="6">
    <location>
        <begin position="1"/>
        <end position="10"/>
    </location>
</feature>
<reference evidence="8 9" key="1">
    <citation type="journal article" date="2019" name="Environ. Microbiol.">
        <title>Genomics insights into ecotype formation of ammonia-oxidizing archaea in the deep ocean.</title>
        <authorList>
            <person name="Wang Y."/>
            <person name="Huang J.M."/>
            <person name="Cui G.J."/>
            <person name="Nunoura T."/>
            <person name="Takaki Y."/>
            <person name="Li W.L."/>
            <person name="Li J."/>
            <person name="Gao Z.M."/>
            <person name="Takai K."/>
            <person name="Zhang A.Q."/>
            <person name="Stepanauskas R."/>
        </authorList>
    </citation>
    <scope>NUCLEOTIDE SEQUENCE [LARGE SCALE GENOMIC DNA]</scope>
    <source>
        <strain evidence="8 9">N8</strain>
    </source>
</reference>
<comment type="function">
    <text evidence="5">Binds double-stranded DNA tightly but without sequence specificity. Involved in DNA compaction.</text>
</comment>
<dbReference type="Proteomes" id="UP000529843">
    <property type="component" value="Unassembled WGS sequence"/>
</dbReference>
<proteinExistence type="inferred from homology"/>